<evidence type="ECO:0000256" key="4">
    <source>
        <dbReference type="ARBA" id="ARBA00022729"/>
    </source>
</evidence>
<evidence type="ECO:0000256" key="5">
    <source>
        <dbReference type="ARBA" id="ARBA00022837"/>
    </source>
</evidence>
<dbReference type="SUPFAM" id="SSF51011">
    <property type="entry name" value="Glycosyl hydrolase domain"/>
    <property type="match status" value="1"/>
</dbReference>
<dbReference type="Proteomes" id="UP000183894">
    <property type="component" value="Unassembled WGS sequence"/>
</dbReference>
<comment type="similarity">
    <text evidence="2">Belongs to the glycosyl hydrolase 13 family.</text>
</comment>
<dbReference type="FunFam" id="2.60.40.10:FF:000552">
    <property type="entry name" value="Related to glucoamylase"/>
    <property type="match status" value="1"/>
</dbReference>
<dbReference type="InterPro" id="IPR006046">
    <property type="entry name" value="Alpha_amylase"/>
</dbReference>
<evidence type="ECO:0000256" key="1">
    <source>
        <dbReference type="ARBA" id="ARBA00001913"/>
    </source>
</evidence>
<dbReference type="InterPro" id="IPR002909">
    <property type="entry name" value="IPT_dom"/>
</dbReference>
<dbReference type="SMART" id="SM00632">
    <property type="entry name" value="Aamy_C"/>
    <property type="match status" value="1"/>
</dbReference>
<dbReference type="PANTHER" id="PTHR10357">
    <property type="entry name" value="ALPHA-AMYLASE FAMILY MEMBER"/>
    <property type="match status" value="1"/>
</dbReference>
<gene>
    <name evidence="7" type="ORF">SAMN04488691_101184</name>
</gene>
<dbReference type="SUPFAM" id="SSF81296">
    <property type="entry name" value="E set domains"/>
    <property type="match status" value="1"/>
</dbReference>
<keyword evidence="5" id="KW-0106">Calcium</keyword>
<organism evidence="7 8">
    <name type="scientific">Haloferax larsenii</name>
    <dbReference type="NCBI Taxonomy" id="302484"/>
    <lineage>
        <taxon>Archaea</taxon>
        <taxon>Methanobacteriati</taxon>
        <taxon>Methanobacteriota</taxon>
        <taxon>Stenosarchaea group</taxon>
        <taxon>Halobacteria</taxon>
        <taxon>Halobacteriales</taxon>
        <taxon>Haloferacaceae</taxon>
        <taxon>Haloferax</taxon>
    </lineage>
</organism>
<dbReference type="InterPro" id="IPR006311">
    <property type="entry name" value="TAT_signal"/>
</dbReference>
<dbReference type="Pfam" id="PF00128">
    <property type="entry name" value="Alpha-amylase"/>
    <property type="match status" value="1"/>
</dbReference>
<keyword evidence="7" id="KW-0378">Hydrolase</keyword>
<sequence>MPFDRRTFLKGLGLSAIGTAGITGAGGDDLAFVSQASAASPPGHAVNFADDVIYQIISDRFHDGNSDNNPTGELGSDSCSNLRKYCGGDWQGIIDKIQSGYLTDLGVSAIWISPPFENITAVDSDIGTSYHGYWARDFTDANQFFGDMETFEQLVSVAHQNGVKVVIDFVPNHTSPSTADDELEDGVLYDNGSYVAAYNDDPESYFHHNGGTDYSSYEGQIYRNLYNLADFDQHEAYIDQYLKDAIEQWLDTGIDGIRVDAVAHMPPKWQKTLVDTIYDHKPVFTFGEWFLGADQSNPRYYEFSNDSGMSLLDFRFGQEIRQVLRDFTDDWHGFKAMLDETAAEHDQVIDQVPFIDNHDMPRFTVEGGDTRNTDMALAVLLTSRGTPTVYYGTEQYLTGGNDPDNRKPMPSFDTTTTPYEVIQELTALRSSNPALAYGDTQERWINSDVFIYEREFGDNVVLVAINRSLDWYDVSGLQTALPEGTYDDVLGGTLDGFSTTVNADGSIDTFSFGPQTVCVWEYTGTTTEPALGHVGPTMGQPGHTVVLSGEGFGDTEGTVEFGTTAASIVSWSDTEIEATVPAVAGGYYDITVTDANGVQSDAFSGYEVLSGDQISSRFVVNDATTDVGENVYVVGNVHELGNWDPDRAVGPFFNQVVHEYPNWYYDVNLPAGTDIEFKFVKIADDGTVTWESGSNRTYTTPTDSTGEYTGTWK</sequence>
<dbReference type="SMART" id="SM01065">
    <property type="entry name" value="CBM_2"/>
    <property type="match status" value="1"/>
</dbReference>
<dbReference type="InterPro" id="IPR013783">
    <property type="entry name" value="Ig-like_fold"/>
</dbReference>
<dbReference type="EMBL" id="FOAD01000001">
    <property type="protein sequence ID" value="SEK31963.1"/>
    <property type="molecule type" value="Genomic_DNA"/>
</dbReference>
<name>A0A1H7G0T1_HALLR</name>
<dbReference type="InterPro" id="IPR013784">
    <property type="entry name" value="Carb-bd-like_fold"/>
</dbReference>
<dbReference type="Pfam" id="PF02806">
    <property type="entry name" value="Alpha-amylase_C"/>
    <property type="match status" value="1"/>
</dbReference>
<accession>A0A1H7G0T1</accession>
<dbReference type="AlphaFoldDB" id="A0A1H7G0T1"/>
<dbReference type="Gene3D" id="2.60.40.10">
    <property type="entry name" value="Immunoglobulins"/>
    <property type="match status" value="2"/>
</dbReference>
<dbReference type="InterPro" id="IPR006048">
    <property type="entry name" value="A-amylase/branching_C"/>
</dbReference>
<dbReference type="InterPro" id="IPR031319">
    <property type="entry name" value="A-amylase_C"/>
</dbReference>
<dbReference type="GO" id="GO:0004556">
    <property type="term" value="F:alpha-amylase activity"/>
    <property type="evidence" value="ECO:0007669"/>
    <property type="project" value="InterPro"/>
</dbReference>
<dbReference type="InterPro" id="IPR002044">
    <property type="entry name" value="CBM20"/>
</dbReference>
<feature type="domain" description="CBM20" evidence="6">
    <location>
        <begin position="608"/>
        <end position="713"/>
    </location>
</feature>
<dbReference type="Gene3D" id="3.20.20.80">
    <property type="entry name" value="Glycosidases"/>
    <property type="match status" value="1"/>
</dbReference>
<keyword evidence="4" id="KW-0732">Signal</keyword>
<evidence type="ECO:0000256" key="3">
    <source>
        <dbReference type="ARBA" id="ARBA00022723"/>
    </source>
</evidence>
<dbReference type="SUPFAM" id="SSF49452">
    <property type="entry name" value="Starch-binding domain-like"/>
    <property type="match status" value="1"/>
</dbReference>
<dbReference type="GO" id="GO:0046872">
    <property type="term" value="F:metal ion binding"/>
    <property type="evidence" value="ECO:0007669"/>
    <property type="project" value="UniProtKB-KW"/>
</dbReference>
<protein>
    <submittedName>
        <fullName evidence="7">Glycosidase</fullName>
    </submittedName>
</protein>
<dbReference type="CDD" id="cd11320">
    <property type="entry name" value="AmyAc_AmyMalt_CGTase_like"/>
    <property type="match status" value="1"/>
</dbReference>
<dbReference type="InterPro" id="IPR013780">
    <property type="entry name" value="Glyco_hydro_b"/>
</dbReference>
<dbReference type="RefSeq" id="WP_074791277.1">
    <property type="nucleotide sequence ID" value="NZ_FOAD01000001.1"/>
</dbReference>
<dbReference type="Pfam" id="PF01833">
    <property type="entry name" value="TIG"/>
    <property type="match status" value="1"/>
</dbReference>
<reference evidence="7 8" key="1">
    <citation type="submission" date="2016-10" db="EMBL/GenBank/DDBJ databases">
        <authorList>
            <person name="de Groot N.N."/>
        </authorList>
    </citation>
    <scope>NUCLEOTIDE SEQUENCE [LARGE SCALE GENOMIC DNA]</scope>
    <source>
        <strain evidence="7 8">CDM_5</strain>
    </source>
</reference>
<dbReference type="OrthoDB" id="18347at2157"/>
<dbReference type="InterPro" id="IPR014756">
    <property type="entry name" value="Ig_E-set"/>
</dbReference>
<keyword evidence="3" id="KW-0479">Metal-binding</keyword>
<dbReference type="Gene3D" id="2.60.40.1180">
    <property type="entry name" value="Golgi alpha-mannosidase II"/>
    <property type="match status" value="1"/>
</dbReference>
<dbReference type="GO" id="GO:2001070">
    <property type="term" value="F:starch binding"/>
    <property type="evidence" value="ECO:0007669"/>
    <property type="project" value="InterPro"/>
</dbReference>
<dbReference type="PROSITE" id="PS51166">
    <property type="entry name" value="CBM20"/>
    <property type="match status" value="1"/>
</dbReference>
<dbReference type="SUPFAM" id="SSF51445">
    <property type="entry name" value="(Trans)glycosidases"/>
    <property type="match status" value="1"/>
</dbReference>
<proteinExistence type="inferred from homology"/>
<dbReference type="GO" id="GO:0005975">
    <property type="term" value="P:carbohydrate metabolic process"/>
    <property type="evidence" value="ECO:0007669"/>
    <property type="project" value="InterPro"/>
</dbReference>
<dbReference type="PRINTS" id="PR00110">
    <property type="entry name" value="ALPHAAMYLASE"/>
</dbReference>
<evidence type="ECO:0000313" key="8">
    <source>
        <dbReference type="Proteomes" id="UP000183894"/>
    </source>
</evidence>
<dbReference type="Pfam" id="PF00686">
    <property type="entry name" value="CBM_20"/>
    <property type="match status" value="1"/>
</dbReference>
<dbReference type="InterPro" id="IPR006047">
    <property type="entry name" value="GH13_cat_dom"/>
</dbReference>
<dbReference type="CDD" id="cd00604">
    <property type="entry name" value="IPT_CGTD"/>
    <property type="match status" value="1"/>
</dbReference>
<evidence type="ECO:0000313" key="7">
    <source>
        <dbReference type="EMBL" id="SEK31963.1"/>
    </source>
</evidence>
<dbReference type="InterPro" id="IPR017853">
    <property type="entry name" value="GH"/>
</dbReference>
<dbReference type="PANTHER" id="PTHR10357:SF215">
    <property type="entry name" value="ALPHA-AMYLASE 1"/>
    <property type="match status" value="1"/>
</dbReference>
<evidence type="ECO:0000259" key="6">
    <source>
        <dbReference type="PROSITE" id="PS51166"/>
    </source>
</evidence>
<dbReference type="CDD" id="cd05807">
    <property type="entry name" value="CBM20_CGTase"/>
    <property type="match status" value="1"/>
</dbReference>
<comment type="cofactor">
    <cofactor evidence="1">
        <name>Ca(2+)</name>
        <dbReference type="ChEBI" id="CHEBI:29108"/>
    </cofactor>
</comment>
<dbReference type="SMART" id="SM00642">
    <property type="entry name" value="Aamy"/>
    <property type="match status" value="1"/>
</dbReference>
<keyword evidence="7" id="KW-0326">Glycosidase</keyword>
<evidence type="ECO:0000256" key="2">
    <source>
        <dbReference type="ARBA" id="ARBA00008061"/>
    </source>
</evidence>
<dbReference type="PROSITE" id="PS51318">
    <property type="entry name" value="TAT"/>
    <property type="match status" value="1"/>
</dbReference>